<dbReference type="EMBL" id="MNCJ02000322">
    <property type="protein sequence ID" value="KAF5798226.1"/>
    <property type="molecule type" value="Genomic_DNA"/>
</dbReference>
<reference evidence="1" key="2">
    <citation type="submission" date="2020-06" db="EMBL/GenBank/DDBJ databases">
        <title>Helianthus annuus Genome sequencing and assembly Release 2.</title>
        <authorList>
            <person name="Gouzy J."/>
            <person name="Langlade N."/>
            <person name="Munos S."/>
        </authorList>
    </citation>
    <scope>NUCLEOTIDE SEQUENCE</scope>
    <source>
        <tissue evidence="1">Leaves</tissue>
    </source>
</reference>
<dbReference type="Proteomes" id="UP000215914">
    <property type="component" value="Unassembled WGS sequence"/>
</dbReference>
<proteinExistence type="predicted"/>
<dbReference type="Gramene" id="mRNA:HanXRQr2_Chr07g0290371">
    <property type="protein sequence ID" value="mRNA:HanXRQr2_Chr07g0290371"/>
    <property type="gene ID" value="HanXRQr2_Chr07g0290371"/>
</dbReference>
<accession>A0A9K3IKS4</accession>
<organism evidence="1 2">
    <name type="scientific">Helianthus annuus</name>
    <name type="common">Common sunflower</name>
    <dbReference type="NCBI Taxonomy" id="4232"/>
    <lineage>
        <taxon>Eukaryota</taxon>
        <taxon>Viridiplantae</taxon>
        <taxon>Streptophyta</taxon>
        <taxon>Embryophyta</taxon>
        <taxon>Tracheophyta</taxon>
        <taxon>Spermatophyta</taxon>
        <taxon>Magnoliopsida</taxon>
        <taxon>eudicotyledons</taxon>
        <taxon>Gunneridae</taxon>
        <taxon>Pentapetalae</taxon>
        <taxon>asterids</taxon>
        <taxon>campanulids</taxon>
        <taxon>Asterales</taxon>
        <taxon>Asteraceae</taxon>
        <taxon>Asteroideae</taxon>
        <taxon>Heliantheae alliance</taxon>
        <taxon>Heliantheae</taxon>
        <taxon>Helianthus</taxon>
    </lineage>
</organism>
<evidence type="ECO:0000313" key="2">
    <source>
        <dbReference type="Proteomes" id="UP000215914"/>
    </source>
</evidence>
<name>A0A9K3IKS4_HELAN</name>
<keyword evidence="2" id="KW-1185">Reference proteome</keyword>
<gene>
    <name evidence="1" type="ORF">HanXRQr2_Chr07g0290371</name>
</gene>
<comment type="caution">
    <text evidence="1">The sequence shown here is derived from an EMBL/GenBank/DDBJ whole genome shotgun (WGS) entry which is preliminary data.</text>
</comment>
<reference evidence="1" key="1">
    <citation type="journal article" date="2017" name="Nature">
        <title>The sunflower genome provides insights into oil metabolism, flowering and Asterid evolution.</title>
        <authorList>
            <person name="Badouin H."/>
            <person name="Gouzy J."/>
            <person name="Grassa C.J."/>
            <person name="Murat F."/>
            <person name="Staton S.E."/>
            <person name="Cottret L."/>
            <person name="Lelandais-Briere C."/>
            <person name="Owens G.L."/>
            <person name="Carrere S."/>
            <person name="Mayjonade B."/>
            <person name="Legrand L."/>
            <person name="Gill N."/>
            <person name="Kane N.C."/>
            <person name="Bowers J.E."/>
            <person name="Hubner S."/>
            <person name="Bellec A."/>
            <person name="Berard A."/>
            <person name="Berges H."/>
            <person name="Blanchet N."/>
            <person name="Boniface M.C."/>
            <person name="Brunel D."/>
            <person name="Catrice O."/>
            <person name="Chaidir N."/>
            <person name="Claudel C."/>
            <person name="Donnadieu C."/>
            <person name="Faraut T."/>
            <person name="Fievet G."/>
            <person name="Helmstetter N."/>
            <person name="King M."/>
            <person name="Knapp S.J."/>
            <person name="Lai Z."/>
            <person name="Le Paslier M.C."/>
            <person name="Lippi Y."/>
            <person name="Lorenzon L."/>
            <person name="Mandel J.R."/>
            <person name="Marage G."/>
            <person name="Marchand G."/>
            <person name="Marquand E."/>
            <person name="Bret-Mestries E."/>
            <person name="Morien E."/>
            <person name="Nambeesan S."/>
            <person name="Nguyen T."/>
            <person name="Pegot-Espagnet P."/>
            <person name="Pouilly N."/>
            <person name="Raftis F."/>
            <person name="Sallet E."/>
            <person name="Schiex T."/>
            <person name="Thomas J."/>
            <person name="Vandecasteele C."/>
            <person name="Vares D."/>
            <person name="Vear F."/>
            <person name="Vautrin S."/>
            <person name="Crespi M."/>
            <person name="Mangin B."/>
            <person name="Burke J.M."/>
            <person name="Salse J."/>
            <person name="Munos S."/>
            <person name="Vincourt P."/>
            <person name="Rieseberg L.H."/>
            <person name="Langlade N.B."/>
        </authorList>
    </citation>
    <scope>NUCLEOTIDE SEQUENCE</scope>
    <source>
        <tissue evidence="1">Leaves</tissue>
    </source>
</reference>
<dbReference type="AlphaFoldDB" id="A0A9K3IKS4"/>
<protein>
    <submittedName>
        <fullName evidence="1">Uncharacterized protein</fullName>
    </submittedName>
</protein>
<sequence length="51" mass="5399">MELAQGGAGRCGAWIGGCRSEFNVMCKGGPSLLIHIGPSLMRTSMSEFKLI</sequence>
<evidence type="ECO:0000313" key="1">
    <source>
        <dbReference type="EMBL" id="KAF5798226.1"/>
    </source>
</evidence>